<dbReference type="Proteomes" id="UP000010808">
    <property type="component" value="Chromosome"/>
</dbReference>
<dbReference type="HOGENOM" id="CLU_2952887_0_0_7"/>
<evidence type="ECO:0000313" key="1">
    <source>
        <dbReference type="EMBL" id="CCO22721.1"/>
    </source>
</evidence>
<dbReference type="EMBL" id="FO203522">
    <property type="protein sequence ID" value="CCO22721.1"/>
    <property type="molecule type" value="Genomic_DNA"/>
</dbReference>
<name>L0RAW5_9BACT</name>
<dbReference type="PATRIC" id="fig|1121451.3.peg.696"/>
<gene>
    <name evidence="1" type="ORF">DESAM_20434</name>
</gene>
<reference evidence="1 2" key="1">
    <citation type="submission" date="2012-10" db="EMBL/GenBank/DDBJ databases">
        <authorList>
            <person name="Genoscope - CEA"/>
        </authorList>
    </citation>
    <scope>NUCLEOTIDE SEQUENCE [LARGE SCALE GENOMIC DNA]</scope>
    <source>
        <strain evidence="2">AM13 / DSM 14728</strain>
    </source>
</reference>
<accession>L0RAW5</accession>
<dbReference type="KEGG" id="dhy:DESAM_20434"/>
<sequence length="59" mass="6793">MLTVNFNRVTAKLNKSFWDFSTLSQKEFKAPGWFTGGKKGIELNRTQRVRLSSMLLISL</sequence>
<protein>
    <submittedName>
        <fullName evidence="1">Uncharacterized protein</fullName>
    </submittedName>
</protein>
<keyword evidence="2" id="KW-1185">Reference proteome</keyword>
<dbReference type="AlphaFoldDB" id="L0RAW5"/>
<organism evidence="1 2">
    <name type="scientific">Maridesulfovibrio hydrothermalis AM13 = DSM 14728</name>
    <dbReference type="NCBI Taxonomy" id="1121451"/>
    <lineage>
        <taxon>Bacteria</taxon>
        <taxon>Pseudomonadati</taxon>
        <taxon>Thermodesulfobacteriota</taxon>
        <taxon>Desulfovibrionia</taxon>
        <taxon>Desulfovibrionales</taxon>
        <taxon>Desulfovibrionaceae</taxon>
        <taxon>Maridesulfovibrio</taxon>
    </lineage>
</organism>
<evidence type="ECO:0000313" key="2">
    <source>
        <dbReference type="Proteomes" id="UP000010808"/>
    </source>
</evidence>
<proteinExistence type="predicted"/>